<evidence type="ECO:0000313" key="2">
    <source>
        <dbReference type="EMBL" id="MBO1828369.1"/>
    </source>
</evidence>
<reference evidence="1" key="1">
    <citation type="submission" date="2021-01" db="EMBL/GenBank/DDBJ databases">
        <title>Outbreak of Burkholderia contaminns endophthalmitis traced to a clinical ventilation system.</title>
        <authorList>
            <person name="Lipuma J."/>
            <person name="Spilker T."/>
            <person name="Kratholm J."/>
        </authorList>
    </citation>
    <scope>NUCLEOTIDE SEQUENCE</scope>
    <source>
        <strain evidence="1">HI4954</strain>
    </source>
</reference>
<evidence type="ECO:0000313" key="6">
    <source>
        <dbReference type="Proteomes" id="UP001220209"/>
    </source>
</evidence>
<evidence type="ECO:0000313" key="1">
    <source>
        <dbReference type="EMBL" id="MBK1928836.1"/>
    </source>
</evidence>
<dbReference type="Proteomes" id="UP000664048">
    <property type="component" value="Unassembled WGS sequence"/>
</dbReference>
<evidence type="ECO:0000313" key="3">
    <source>
        <dbReference type="EMBL" id="WFN20794.1"/>
    </source>
</evidence>
<accession>A0A1E3FGJ8</accession>
<dbReference type="RefSeq" id="WP_039350939.1">
    <property type="nucleotide sequence ID" value="NZ_AP018357.1"/>
</dbReference>
<organism evidence="1 4">
    <name type="scientific">Burkholderia contaminans</name>
    <dbReference type="NCBI Taxonomy" id="488447"/>
    <lineage>
        <taxon>Bacteria</taxon>
        <taxon>Pseudomonadati</taxon>
        <taxon>Pseudomonadota</taxon>
        <taxon>Betaproteobacteria</taxon>
        <taxon>Burkholderiales</taxon>
        <taxon>Burkholderiaceae</taxon>
        <taxon>Burkholderia</taxon>
        <taxon>Burkholderia cepacia complex</taxon>
    </lineage>
</organism>
<dbReference type="EMBL" id="JAENIB010000001">
    <property type="protein sequence ID" value="MBK1928836.1"/>
    <property type="molecule type" value="Genomic_DNA"/>
</dbReference>
<dbReference type="Proteomes" id="UP000611459">
    <property type="component" value="Unassembled WGS sequence"/>
</dbReference>
<keyword evidence="5" id="KW-1185">Reference proteome</keyword>
<dbReference type="AlphaFoldDB" id="A0A1E3FGJ8"/>
<sequence length="95" mass="10383">MKMSFEYRIHTTPSADAFDAIANALRHAHDDIDIDPDHRRLEVRGDAGSWPLIGLSTDEDGFFLVTTLGPTRDAMLDSIGNALSAIGAAWRIDDA</sequence>
<protein>
    <submittedName>
        <fullName evidence="1">Uncharacterized protein</fullName>
    </submittedName>
</protein>
<dbReference type="EMBL" id="JAGEMX010000001">
    <property type="protein sequence ID" value="MBO1828369.1"/>
    <property type="molecule type" value="Genomic_DNA"/>
</dbReference>
<name>A0A1E3FGJ8_9BURK</name>
<gene>
    <name evidence="2" type="ORF">J4M89_03125</name>
    <name evidence="1" type="ORF">JIN94_02985</name>
    <name evidence="3" type="ORF">LXE91_18955</name>
</gene>
<dbReference type="EMBL" id="CP090641">
    <property type="protein sequence ID" value="WFN20794.1"/>
    <property type="molecule type" value="Genomic_DNA"/>
</dbReference>
<dbReference type="OrthoDB" id="9008014at2"/>
<dbReference type="Proteomes" id="UP001220209">
    <property type="component" value="Chromosome 2"/>
</dbReference>
<reference evidence="3 6" key="3">
    <citation type="submission" date="2021-12" db="EMBL/GenBank/DDBJ databases">
        <title>Genomic and phenotypic characterization of three Burkholderia contaminans isolates recovered from different sources.</title>
        <authorList>
            <person name="Lopez De Volder A."/>
            <person name="Fan Y."/>
            <person name="Nunvar J."/>
            <person name="Herrera T."/>
            <person name="Timp W."/>
            <person name="Degrossi J."/>
        </authorList>
    </citation>
    <scope>NUCLEOTIDE SEQUENCE [LARGE SCALE GENOMIC DNA]</scope>
    <source>
        <strain evidence="3 6">LMG 23361</strain>
    </source>
</reference>
<reference evidence="2 5" key="2">
    <citation type="submission" date="2021-03" db="EMBL/GenBank/DDBJ databases">
        <title>Clinical course, treatment and visual outcome of an outbreak of Burkholderia contaminans endophthalmitis following cataract surgery.</title>
        <authorList>
            <person name="Lind C."/>
            <person name="Olsen K."/>
            <person name="Angelsen N.K."/>
            <person name="Krefting E.A."/>
            <person name="Fossen K."/>
            <person name="Gravningen K."/>
            <person name="Depoorter E."/>
            <person name="Vandamme P."/>
            <person name="Bertelsen G."/>
        </authorList>
    </citation>
    <scope>NUCLEOTIDE SEQUENCE [LARGE SCALE GENOMIC DNA]</scope>
    <source>
        <strain evidence="2 5">51242556</strain>
    </source>
</reference>
<evidence type="ECO:0000313" key="5">
    <source>
        <dbReference type="Proteomes" id="UP000664048"/>
    </source>
</evidence>
<evidence type="ECO:0000313" key="4">
    <source>
        <dbReference type="Proteomes" id="UP000611459"/>
    </source>
</evidence>
<dbReference type="GeneID" id="93190338"/>
<proteinExistence type="predicted"/>